<sequence length="72" mass="8289">MNACVEPGKYFGFLNSVEFIISINLLGIYLKKESLETDILSLKKLFWGLCKSNPVLIHDIFENEYISMQTNN</sequence>
<keyword evidence="1" id="KW-0472">Membrane</keyword>
<keyword evidence="1" id="KW-0812">Transmembrane</keyword>
<comment type="caution">
    <text evidence="2">The sequence shown here is derived from an EMBL/GenBank/DDBJ whole genome shotgun (WGS) entry which is preliminary data.</text>
</comment>
<evidence type="ECO:0000256" key="1">
    <source>
        <dbReference type="SAM" id="Phobius"/>
    </source>
</evidence>
<evidence type="ECO:0000313" key="3">
    <source>
        <dbReference type="Proteomes" id="UP000178943"/>
    </source>
</evidence>
<reference evidence="2 3" key="1">
    <citation type="journal article" date="2016" name="Nat. Commun.">
        <title>Thousands of microbial genomes shed light on interconnected biogeochemical processes in an aquifer system.</title>
        <authorList>
            <person name="Anantharaman K."/>
            <person name="Brown C.T."/>
            <person name="Hug L.A."/>
            <person name="Sharon I."/>
            <person name="Castelle C.J."/>
            <person name="Probst A.J."/>
            <person name="Thomas B.C."/>
            <person name="Singh A."/>
            <person name="Wilkins M.J."/>
            <person name="Karaoz U."/>
            <person name="Brodie E.L."/>
            <person name="Williams K.H."/>
            <person name="Hubbard S.S."/>
            <person name="Banfield J.F."/>
        </authorList>
    </citation>
    <scope>NUCLEOTIDE SEQUENCE [LARGE SCALE GENOMIC DNA]</scope>
</reference>
<organism evidence="2 3">
    <name type="scientific">Candidatus Fischerbacteria bacterium RBG_13_37_8</name>
    <dbReference type="NCBI Taxonomy" id="1817863"/>
    <lineage>
        <taxon>Bacteria</taxon>
        <taxon>Candidatus Fischeribacteriota</taxon>
    </lineage>
</organism>
<dbReference type="EMBL" id="MFGW01000236">
    <property type="protein sequence ID" value="OGF58671.1"/>
    <property type="molecule type" value="Genomic_DNA"/>
</dbReference>
<accession>A0A1F5V6X8</accession>
<proteinExistence type="predicted"/>
<dbReference type="Proteomes" id="UP000178943">
    <property type="component" value="Unassembled WGS sequence"/>
</dbReference>
<dbReference type="STRING" id="1817863.A2Y62_03975"/>
<dbReference type="AlphaFoldDB" id="A0A1F5V6X8"/>
<feature type="transmembrane region" description="Helical" evidence="1">
    <location>
        <begin position="12"/>
        <end position="30"/>
    </location>
</feature>
<name>A0A1F5V6X8_9BACT</name>
<evidence type="ECO:0000313" key="2">
    <source>
        <dbReference type="EMBL" id="OGF58671.1"/>
    </source>
</evidence>
<keyword evidence="1" id="KW-1133">Transmembrane helix</keyword>
<protein>
    <submittedName>
        <fullName evidence="2">Uncharacterized protein</fullName>
    </submittedName>
</protein>
<gene>
    <name evidence="2" type="ORF">A2Y62_03975</name>
</gene>